<proteinExistence type="predicted"/>
<reference evidence="2" key="1">
    <citation type="submission" date="2016-12" db="EMBL/GenBank/DDBJ databases">
        <authorList>
            <person name="Rodrigo-Torres L."/>
            <person name="Arahal R.D."/>
            <person name="Lucena T."/>
        </authorList>
    </citation>
    <scope>NUCLEOTIDE SEQUENCE [LARGE SCALE GENOMIC DNA]</scope>
</reference>
<dbReference type="AlphaFoldDB" id="A0A1M7YTI3"/>
<accession>A0A1M7YTI3</accession>
<keyword evidence="2" id="KW-1185">Reference proteome</keyword>
<sequence>MNRVLLHLDEISKQFMFSENFVERDEINQAGESPNRDKTTMLRFHI</sequence>
<organism evidence="1 2">
    <name type="scientific">Vibrio quintilis</name>
    <dbReference type="NCBI Taxonomy" id="1117707"/>
    <lineage>
        <taxon>Bacteria</taxon>
        <taxon>Pseudomonadati</taxon>
        <taxon>Pseudomonadota</taxon>
        <taxon>Gammaproteobacteria</taxon>
        <taxon>Vibrionales</taxon>
        <taxon>Vibrionaceae</taxon>
        <taxon>Vibrio</taxon>
    </lineage>
</organism>
<evidence type="ECO:0000313" key="1">
    <source>
        <dbReference type="EMBL" id="SHO55888.1"/>
    </source>
</evidence>
<evidence type="ECO:0000313" key="2">
    <source>
        <dbReference type="Proteomes" id="UP000184600"/>
    </source>
</evidence>
<protein>
    <submittedName>
        <fullName evidence="1">Uncharacterized protein</fullName>
    </submittedName>
</protein>
<gene>
    <name evidence="1" type="ORF">VQ7734_01649</name>
</gene>
<dbReference type="Proteomes" id="UP000184600">
    <property type="component" value="Unassembled WGS sequence"/>
</dbReference>
<dbReference type="EMBL" id="FRFG01000019">
    <property type="protein sequence ID" value="SHO55888.1"/>
    <property type="molecule type" value="Genomic_DNA"/>
</dbReference>
<name>A0A1M7YTI3_9VIBR</name>